<feature type="domain" description="Transglutaminase-like" evidence="2">
    <location>
        <begin position="399"/>
        <end position="470"/>
    </location>
</feature>
<keyword evidence="1" id="KW-0472">Membrane</keyword>
<dbReference type="SUPFAM" id="SSF54001">
    <property type="entry name" value="Cysteine proteinases"/>
    <property type="match status" value="1"/>
</dbReference>
<evidence type="ECO:0000259" key="2">
    <source>
        <dbReference type="SMART" id="SM00460"/>
    </source>
</evidence>
<gene>
    <name evidence="3" type="ORF">NJF43_01835</name>
</gene>
<dbReference type="PANTHER" id="PTHR42736">
    <property type="entry name" value="PROTEIN-GLUTAMINE GAMMA-GLUTAMYLTRANSFERASE"/>
    <property type="match status" value="1"/>
</dbReference>
<dbReference type="EMBL" id="JAMYBS010000001">
    <property type="protein sequence ID" value="MCO7543491.1"/>
    <property type="molecule type" value="Genomic_DNA"/>
</dbReference>
<dbReference type="Pfam" id="PF13559">
    <property type="entry name" value="DUF4129"/>
    <property type="match status" value="1"/>
</dbReference>
<dbReference type="AlphaFoldDB" id="A0AA42BBN5"/>
<feature type="transmembrane region" description="Helical" evidence="1">
    <location>
        <begin position="80"/>
        <end position="98"/>
    </location>
</feature>
<keyword evidence="1" id="KW-0812">Transmembrane</keyword>
<dbReference type="InterPro" id="IPR002931">
    <property type="entry name" value="Transglutaminase-like"/>
</dbReference>
<protein>
    <submittedName>
        <fullName evidence="3">DUF3488 and transglutaminase-like domain-containing protein</fullName>
    </submittedName>
</protein>
<feature type="transmembrane region" description="Helical" evidence="1">
    <location>
        <begin position="129"/>
        <end position="147"/>
    </location>
</feature>
<dbReference type="SMART" id="SM00460">
    <property type="entry name" value="TGc"/>
    <property type="match status" value="1"/>
</dbReference>
<name>A0AA42BBN5_9GAMM</name>
<comment type="caution">
    <text evidence="3">The sequence shown here is derived from an EMBL/GenBank/DDBJ whole genome shotgun (WGS) entry which is preliminary data.</text>
</comment>
<evidence type="ECO:0000256" key="1">
    <source>
        <dbReference type="SAM" id="Phobius"/>
    </source>
</evidence>
<proteinExistence type="predicted"/>
<feature type="transmembrane region" description="Helical" evidence="1">
    <location>
        <begin position="159"/>
        <end position="181"/>
    </location>
</feature>
<accession>A0AA42BBN5</accession>
<dbReference type="InterPro" id="IPR025403">
    <property type="entry name" value="TgpA-like_C"/>
</dbReference>
<organism evidence="3 4">
    <name type="scientific">Stutzerimonas nitrititolerans</name>
    <dbReference type="NCBI Taxonomy" id="2482751"/>
    <lineage>
        <taxon>Bacteria</taxon>
        <taxon>Pseudomonadati</taxon>
        <taxon>Pseudomonadota</taxon>
        <taxon>Gammaproteobacteria</taxon>
        <taxon>Pseudomonadales</taxon>
        <taxon>Pseudomonadaceae</taxon>
        <taxon>Stutzerimonas</taxon>
    </lineage>
</organism>
<evidence type="ECO:0000313" key="4">
    <source>
        <dbReference type="Proteomes" id="UP001165292"/>
    </source>
</evidence>
<dbReference type="InterPro" id="IPR021878">
    <property type="entry name" value="TgpA_N"/>
</dbReference>
<reference evidence="3" key="1">
    <citation type="submission" date="2022-06" db="EMBL/GenBank/DDBJ databases">
        <title>Detection of beta-lactamases in bacteria of animal origin.</title>
        <authorList>
            <person name="Mlynarcik P."/>
            <person name="Zdarska V."/>
            <person name="Chudobova H."/>
            <person name="Prochazkova P."/>
            <person name="Hricova K."/>
            <person name="Mezerova K."/>
            <person name="Bardon J."/>
            <person name="Dolejska M."/>
            <person name="Sukkar I."/>
            <person name="Kolar M."/>
        </authorList>
    </citation>
    <scope>NUCLEOTIDE SEQUENCE</scope>
    <source>
        <strain evidence="3">S 300-3</strain>
    </source>
</reference>
<dbReference type="Pfam" id="PF01841">
    <property type="entry name" value="Transglut_core"/>
    <property type="match status" value="1"/>
</dbReference>
<dbReference type="PANTHER" id="PTHR42736:SF1">
    <property type="entry name" value="PROTEIN-GLUTAMINE GAMMA-GLUTAMYLTRANSFERASE"/>
    <property type="match status" value="1"/>
</dbReference>
<keyword evidence="1" id="KW-1133">Transmembrane helix</keyword>
<feature type="transmembrane region" description="Helical" evidence="1">
    <location>
        <begin position="550"/>
        <end position="570"/>
    </location>
</feature>
<dbReference type="Pfam" id="PF11992">
    <property type="entry name" value="TgpA_N"/>
    <property type="match status" value="1"/>
</dbReference>
<feature type="transmembrane region" description="Helical" evidence="1">
    <location>
        <begin position="105"/>
        <end position="123"/>
    </location>
</feature>
<dbReference type="Gene3D" id="3.10.620.30">
    <property type="match status" value="1"/>
</dbReference>
<dbReference type="RefSeq" id="WP_253162151.1">
    <property type="nucleotide sequence ID" value="NZ_JAMYBS010000001.1"/>
</dbReference>
<dbReference type="InterPro" id="IPR052901">
    <property type="entry name" value="Bact_TGase-like"/>
</dbReference>
<dbReference type="InterPro" id="IPR038765">
    <property type="entry name" value="Papain-like_cys_pep_sf"/>
</dbReference>
<feature type="transmembrane region" description="Helical" evidence="1">
    <location>
        <begin position="7"/>
        <end position="24"/>
    </location>
</feature>
<sequence length="670" mass="75651">MSARPGIPRNGLVWLLVAQVLVILPHLGHLPLWITALWLACATWRIQIFRMRARYPNGWTKAAMMIGAGFGVYFSRGSLVGLEAGVVLLIAAFILKLVEMRTRRDGLVLVFLGFFAVVTSYLFEDSLVAGVYSLLPVIALLAAMIGLQQNRLAGRPWPTLRLAGSLLLQALPIMLVLFVLFPRLGPLWSLPQPRERAVSGLADSMAPGDIAELSRSGALAFRASFEGPIPERDRLYWRAVTFERFDGKRWSQSFASQLPQPPQWQRQGDSLNYSIVMQPSGRPWLYALDVPQVENDGTRMMADFHLERRQPVDKPLLYQLTSWPESLREASAAPASLERALQLPVEGNPRSRAWAVELRRAHQDPEAVVQALLRHFNREPFGYTLKPPAVGEDIVDGFLFQTRNGFCIHFAGAMTFVLRAAGIPARVVAGYQGGEVNSAGNYLSVHQFDAHAWLEYWVAGRGWVSVDPTFQVAPERIEQGLEQALADEQSFLEGSPMSLIRYRDIGWLNSLRHGWDNLNYGWQRWVLSYQGERQRDILQGLFGPLDWRKLGVAMVAIVFLMVMLLVLLSVKPWRYERDPQQRLFGRFERLLARHGVIRLKGEGARAFATRAAQQLPGQAESLMTFVELYERQRYAGQVSDTAMLRTSLARLRGQLPWRPARLVAAHTERE</sequence>
<evidence type="ECO:0000313" key="3">
    <source>
        <dbReference type="EMBL" id="MCO7543491.1"/>
    </source>
</evidence>
<dbReference type="Proteomes" id="UP001165292">
    <property type="component" value="Unassembled WGS sequence"/>
</dbReference>